<dbReference type="InterPro" id="IPR010982">
    <property type="entry name" value="Lambda_DNA-bd_dom_sf"/>
</dbReference>
<accession>A0ABW1US61</accession>
<proteinExistence type="predicted"/>
<evidence type="ECO:0000313" key="3">
    <source>
        <dbReference type="Proteomes" id="UP001596310"/>
    </source>
</evidence>
<dbReference type="SMART" id="SM00530">
    <property type="entry name" value="HTH_XRE"/>
    <property type="match status" value="1"/>
</dbReference>
<dbReference type="EMBL" id="JBHSSM010000018">
    <property type="protein sequence ID" value="MFC6315644.1"/>
    <property type="molecule type" value="Genomic_DNA"/>
</dbReference>
<dbReference type="PROSITE" id="PS50943">
    <property type="entry name" value="HTH_CROC1"/>
    <property type="match status" value="1"/>
</dbReference>
<dbReference type="Proteomes" id="UP001596310">
    <property type="component" value="Unassembled WGS sequence"/>
</dbReference>
<dbReference type="RefSeq" id="WP_164511193.1">
    <property type="nucleotide sequence ID" value="NZ_JBHSSM010000018.1"/>
</dbReference>
<evidence type="ECO:0000313" key="2">
    <source>
        <dbReference type="EMBL" id="MFC6315644.1"/>
    </source>
</evidence>
<dbReference type="PANTHER" id="PTHR37038">
    <property type="entry name" value="TRANSCRIPTIONAL REGULATOR-RELATED"/>
    <property type="match status" value="1"/>
</dbReference>
<dbReference type="PANTHER" id="PTHR37038:SF12">
    <property type="entry name" value="TRANSCRIPTIONAL REGULATOR"/>
    <property type="match status" value="1"/>
</dbReference>
<dbReference type="InterPro" id="IPR001387">
    <property type="entry name" value="Cro/C1-type_HTH"/>
</dbReference>
<gene>
    <name evidence="2" type="ORF">ACFQHW_08725</name>
</gene>
<comment type="caution">
    <text evidence="2">The sequence shown here is derived from an EMBL/GenBank/DDBJ whole genome shotgun (WGS) entry which is preliminary data.</text>
</comment>
<protein>
    <submittedName>
        <fullName evidence="2">Helix-turn-helix domain-containing protein</fullName>
    </submittedName>
</protein>
<name>A0ABW1US61_9LACO</name>
<dbReference type="InterPro" id="IPR011990">
    <property type="entry name" value="TPR-like_helical_dom_sf"/>
</dbReference>
<reference evidence="3" key="1">
    <citation type="journal article" date="2019" name="Int. J. Syst. Evol. Microbiol.">
        <title>The Global Catalogue of Microorganisms (GCM) 10K type strain sequencing project: providing services to taxonomists for standard genome sequencing and annotation.</title>
        <authorList>
            <consortium name="The Broad Institute Genomics Platform"/>
            <consortium name="The Broad Institute Genome Sequencing Center for Infectious Disease"/>
            <person name="Wu L."/>
            <person name="Ma J."/>
        </authorList>
    </citation>
    <scope>NUCLEOTIDE SEQUENCE [LARGE SCALE GENOMIC DNA]</scope>
    <source>
        <strain evidence="3">CCM 8897</strain>
    </source>
</reference>
<evidence type="ECO:0000259" key="1">
    <source>
        <dbReference type="PROSITE" id="PS50943"/>
    </source>
</evidence>
<organism evidence="2 3">
    <name type="scientific">Lapidilactobacillus achengensis</name>
    <dbReference type="NCBI Taxonomy" id="2486000"/>
    <lineage>
        <taxon>Bacteria</taxon>
        <taxon>Bacillati</taxon>
        <taxon>Bacillota</taxon>
        <taxon>Bacilli</taxon>
        <taxon>Lactobacillales</taxon>
        <taxon>Lactobacillaceae</taxon>
        <taxon>Lapidilactobacillus</taxon>
    </lineage>
</organism>
<keyword evidence="3" id="KW-1185">Reference proteome</keyword>
<dbReference type="InterPro" id="IPR053163">
    <property type="entry name" value="HTH-type_regulator_Rgg"/>
</dbReference>
<dbReference type="Pfam" id="PF21259">
    <property type="entry name" value="Rgg_C"/>
    <property type="match status" value="1"/>
</dbReference>
<dbReference type="CDD" id="cd00093">
    <property type="entry name" value="HTH_XRE"/>
    <property type="match status" value="1"/>
</dbReference>
<dbReference type="Gene3D" id="1.25.40.10">
    <property type="entry name" value="Tetratricopeptide repeat domain"/>
    <property type="match status" value="1"/>
</dbReference>
<dbReference type="Pfam" id="PF01381">
    <property type="entry name" value="HTH_3"/>
    <property type="match status" value="1"/>
</dbReference>
<dbReference type="NCBIfam" id="TIGR01716">
    <property type="entry name" value="RGG_Cterm"/>
    <property type="match status" value="1"/>
</dbReference>
<sequence length="238" mass="26877">MREIGQLISTFRTDKGISQAALAKDIMSPAQISKFERGLTSITVDKFFLLLDRLNVSPQEFDFELSHGDAPNKNKIIADLTQAVISGNRSQCELIKQAALKTYQRDKCGTNKALLLMINALMTRLDHSAFDQDSVDYLCDYLFHVEQWSSFEFLLYGTTMNVLPLPTVNLFSQDLISRAVPTAEIQQNFELIIVLLYNTVRLNLMNNDLLKAQYYVRSMENINFGGGGDKCREGSISN</sequence>
<feature type="domain" description="HTH cro/C1-type" evidence="1">
    <location>
        <begin position="8"/>
        <end position="61"/>
    </location>
</feature>
<dbReference type="InterPro" id="IPR010057">
    <property type="entry name" value="Transcription_activator_Rgg_C"/>
</dbReference>
<dbReference type="SUPFAM" id="SSF47413">
    <property type="entry name" value="lambda repressor-like DNA-binding domains"/>
    <property type="match status" value="1"/>
</dbReference>